<evidence type="ECO:0000313" key="2">
    <source>
        <dbReference type="EMBL" id="MEN1761480.1"/>
    </source>
</evidence>
<dbReference type="RefSeq" id="WP_343186769.1">
    <property type="nucleotide sequence ID" value="NZ_JBCITM010000016.1"/>
</dbReference>
<sequence>MTWGKRLLYVIMGICLTITVWVSALEWVTYDVNHYMTQFEKQGWVPQAGMDQENLAHTAEEIIRYLKGEKDDFQTTAVKDGVLQPLYDQRERVHMEDVLDLFNQARLLRSLSLAGILLITCWMILKDPRWKRHWLRTLLFTGLANVDLMILLGLLIWLDFTKYFTYFHLLLFDNDLWILDPTRHVLIQLLPETFFINTAIAIGLWAMGTLLGLGVAGWILEKRLRKGETMS</sequence>
<keyword evidence="1" id="KW-1133">Transmembrane helix</keyword>
<dbReference type="Proteomes" id="UP001407405">
    <property type="component" value="Unassembled WGS sequence"/>
</dbReference>
<dbReference type="Pfam" id="PF07314">
    <property type="entry name" value="Lit"/>
    <property type="match status" value="1"/>
</dbReference>
<feature type="transmembrane region" description="Helical" evidence="1">
    <location>
        <begin position="137"/>
        <end position="158"/>
    </location>
</feature>
<reference evidence="2 3" key="1">
    <citation type="submission" date="2024-04" db="EMBL/GenBank/DDBJ databases">
        <title>Genome sequencing and metabolic network reconstruction of aminoacids and betaine degradation by Anoxynatronum sibiricum.</title>
        <authorList>
            <person name="Detkova E.N."/>
            <person name="Boltjanskaja Y.V."/>
            <person name="Mardanov A.V."/>
            <person name="Kevbrin V."/>
        </authorList>
    </citation>
    <scope>NUCLEOTIDE SEQUENCE [LARGE SCALE GENOMIC DNA]</scope>
    <source>
        <strain evidence="2 3">Z-7981</strain>
    </source>
</reference>
<evidence type="ECO:0000256" key="1">
    <source>
        <dbReference type="SAM" id="Phobius"/>
    </source>
</evidence>
<feature type="transmembrane region" description="Helical" evidence="1">
    <location>
        <begin position="194"/>
        <end position="220"/>
    </location>
</feature>
<dbReference type="EMBL" id="JBCITM010000016">
    <property type="protein sequence ID" value="MEN1761480.1"/>
    <property type="molecule type" value="Genomic_DNA"/>
</dbReference>
<keyword evidence="1" id="KW-0812">Transmembrane</keyword>
<organism evidence="2 3">
    <name type="scientific">Anoxynatronum sibiricum</name>
    <dbReference type="NCBI Taxonomy" id="210623"/>
    <lineage>
        <taxon>Bacteria</taxon>
        <taxon>Bacillati</taxon>
        <taxon>Bacillota</taxon>
        <taxon>Clostridia</taxon>
        <taxon>Eubacteriales</taxon>
        <taxon>Clostridiaceae</taxon>
        <taxon>Anoxynatronum</taxon>
    </lineage>
</organism>
<gene>
    <name evidence="2" type="ORF">AAIG11_13410</name>
</gene>
<keyword evidence="3" id="KW-1185">Reference proteome</keyword>
<dbReference type="InterPro" id="IPR010178">
    <property type="entry name" value="Lit"/>
</dbReference>
<proteinExistence type="predicted"/>
<accession>A0ABU9VWE2</accession>
<feature type="transmembrane region" description="Helical" evidence="1">
    <location>
        <begin position="7"/>
        <end position="30"/>
    </location>
</feature>
<dbReference type="NCBIfam" id="TIGR01906">
    <property type="entry name" value="integ_TIGR01906"/>
    <property type="match status" value="1"/>
</dbReference>
<protein>
    <submittedName>
        <fullName evidence="2">TIGR01906 family membrane protein</fullName>
    </submittedName>
</protein>
<feature type="transmembrane region" description="Helical" evidence="1">
    <location>
        <begin position="107"/>
        <end position="125"/>
    </location>
</feature>
<evidence type="ECO:0000313" key="3">
    <source>
        <dbReference type="Proteomes" id="UP001407405"/>
    </source>
</evidence>
<name>A0ABU9VWE2_9CLOT</name>
<keyword evidence="1" id="KW-0472">Membrane</keyword>
<comment type="caution">
    <text evidence="2">The sequence shown here is derived from an EMBL/GenBank/DDBJ whole genome shotgun (WGS) entry which is preliminary data.</text>
</comment>